<dbReference type="PROSITE" id="PS50893">
    <property type="entry name" value="ABC_TRANSPORTER_2"/>
    <property type="match status" value="1"/>
</dbReference>
<dbReference type="FunFam" id="3.40.50.300:FF:000221">
    <property type="entry name" value="Multidrug ABC transporter ATP-binding protein"/>
    <property type="match status" value="1"/>
</dbReference>
<dbReference type="eggNOG" id="COG1132">
    <property type="taxonomic scope" value="Bacteria"/>
</dbReference>
<evidence type="ECO:0000256" key="5">
    <source>
        <dbReference type="ARBA" id="ARBA00022741"/>
    </source>
</evidence>
<evidence type="ECO:0000313" key="13">
    <source>
        <dbReference type="Proteomes" id="UP000007488"/>
    </source>
</evidence>
<dbReference type="InterPro" id="IPR003593">
    <property type="entry name" value="AAA+_ATPase"/>
</dbReference>
<dbReference type="SUPFAM" id="SSF52540">
    <property type="entry name" value="P-loop containing nucleoside triphosphate hydrolases"/>
    <property type="match status" value="1"/>
</dbReference>
<dbReference type="GO" id="GO:0005524">
    <property type="term" value="F:ATP binding"/>
    <property type="evidence" value="ECO:0007669"/>
    <property type="project" value="UniProtKB-KW"/>
</dbReference>
<dbReference type="CDD" id="cd18548">
    <property type="entry name" value="ABC_6TM_Tm287_like"/>
    <property type="match status" value="1"/>
</dbReference>
<reference evidence="12 13" key="1">
    <citation type="journal article" date="2011" name="Stand. Genomic Sci.">
        <title>Complete genome sequence of Syntrophobotulus glycolicus type strain (FlGlyR).</title>
        <authorList>
            <person name="Han C."/>
            <person name="Mwirichia R."/>
            <person name="Chertkov O."/>
            <person name="Held B."/>
            <person name="Lapidus A."/>
            <person name="Nolan M."/>
            <person name="Lucas S."/>
            <person name="Hammon N."/>
            <person name="Deshpande S."/>
            <person name="Cheng J.F."/>
            <person name="Tapia R."/>
            <person name="Goodwin L."/>
            <person name="Pitluck S."/>
            <person name="Huntemann M."/>
            <person name="Liolios K."/>
            <person name="Ivanova N."/>
            <person name="Pagani I."/>
            <person name="Mavromatis K."/>
            <person name="Ovchinikova G."/>
            <person name="Pati A."/>
            <person name="Chen A."/>
            <person name="Palaniappan K."/>
            <person name="Land M."/>
            <person name="Hauser L."/>
            <person name="Brambilla E.M."/>
            <person name="Rohde M."/>
            <person name="Spring S."/>
            <person name="Sikorski J."/>
            <person name="Goker M."/>
            <person name="Woyke T."/>
            <person name="Bristow J."/>
            <person name="Eisen J.A."/>
            <person name="Markowitz V."/>
            <person name="Hugenholtz P."/>
            <person name="Kyrpides N.C."/>
            <person name="Klenk H.P."/>
            <person name="Detter J.C."/>
        </authorList>
    </citation>
    <scope>NUCLEOTIDE SEQUENCE [LARGE SCALE GENOMIC DNA]</scope>
    <source>
        <strain evidence="13">DSM 8271 / FlGlyR</strain>
    </source>
</reference>
<keyword evidence="13" id="KW-1185">Reference proteome</keyword>
<evidence type="ECO:0000259" key="11">
    <source>
        <dbReference type="PROSITE" id="PS50929"/>
    </source>
</evidence>
<dbReference type="GO" id="GO:0005886">
    <property type="term" value="C:plasma membrane"/>
    <property type="evidence" value="ECO:0007669"/>
    <property type="project" value="UniProtKB-SubCell"/>
</dbReference>
<gene>
    <name evidence="12" type="ordered locus">Sgly_1535</name>
</gene>
<dbReference type="HOGENOM" id="CLU_000604_84_3_9"/>
<feature type="domain" description="ABC transmembrane type-1" evidence="11">
    <location>
        <begin position="16"/>
        <end position="298"/>
    </location>
</feature>
<keyword evidence="4 9" id="KW-0812">Transmembrane</keyword>
<evidence type="ECO:0000256" key="8">
    <source>
        <dbReference type="ARBA" id="ARBA00023136"/>
    </source>
</evidence>
<evidence type="ECO:0000256" key="3">
    <source>
        <dbReference type="ARBA" id="ARBA00022475"/>
    </source>
</evidence>
<dbReference type="Proteomes" id="UP000007488">
    <property type="component" value="Chromosome"/>
</dbReference>
<dbReference type="InterPro" id="IPR036640">
    <property type="entry name" value="ABC1_TM_sf"/>
</dbReference>
<keyword evidence="7 9" id="KW-1133">Transmembrane helix</keyword>
<dbReference type="GO" id="GO:0016887">
    <property type="term" value="F:ATP hydrolysis activity"/>
    <property type="evidence" value="ECO:0007669"/>
    <property type="project" value="InterPro"/>
</dbReference>
<dbReference type="OrthoDB" id="9771903at2"/>
<organism evidence="12 13">
    <name type="scientific">Syntrophobotulus glycolicus (strain DSM 8271 / FlGlyR)</name>
    <dbReference type="NCBI Taxonomy" id="645991"/>
    <lineage>
        <taxon>Bacteria</taxon>
        <taxon>Bacillati</taxon>
        <taxon>Bacillota</taxon>
        <taxon>Clostridia</taxon>
        <taxon>Eubacteriales</taxon>
        <taxon>Desulfitobacteriaceae</taxon>
        <taxon>Syntrophobotulus</taxon>
    </lineage>
</organism>
<name>F0SXK2_SYNGF</name>
<dbReference type="RefSeq" id="WP_013624705.1">
    <property type="nucleotide sequence ID" value="NC_015172.1"/>
</dbReference>
<sequence length="576" mass="63170">MFRLAAYLKEYKKECILGPIFKFLEVIFELLLPTIMALIINRGISQGDFGYVLSMGGLMVLMAFCGYGSALICQRFAAQASQGFGTVLRNTVFQRILSFSYTQIEQFGAPTLTNRVTNDINQLQQWVAMMIRLVSRAPFICLGSILMSFFLDVKLALILLAATPVLALIIFYLTKNSAPLYRSYQKKLDRLGAILRENLAGVRVIRAFSKTEEETARFGKANNDLMNNGFAIGWLSSFFNPLTSLVVNLMILLILWTGGLHIDSGRLSQGQIIALINYVNQILIALLVLSNLVILLTKSMASAARINEILDTPPGLSPAFPEALPEANAPVLEFRDVSFGYHQTGDHALEHISMAIHQGETIGIIGGTGSGKSTFVNLIPRFYDVTSGSILVNGIPVTQYPLPELRRKIGIVHQQALLFSGTIAENIRWGNADAGMDEVRAAAVTAQSEEFISNLPLGYDSPVRRGGSNLSGGQRQRLTIARALVSNPEILILDDASSALDFLTDARLRQAIRANSRVQTVLLVSQRVGVVRSADRILVFEDGKLAGTGTHEALFESCETYREICLSQLSGEEAQQ</sequence>
<evidence type="ECO:0000256" key="6">
    <source>
        <dbReference type="ARBA" id="ARBA00022840"/>
    </source>
</evidence>
<feature type="transmembrane region" description="Helical" evidence="9">
    <location>
        <begin position="20"/>
        <end position="40"/>
    </location>
</feature>
<dbReference type="InterPro" id="IPR027417">
    <property type="entry name" value="P-loop_NTPase"/>
</dbReference>
<dbReference type="PANTHER" id="PTHR43394:SF1">
    <property type="entry name" value="ATP-BINDING CASSETTE SUB-FAMILY B MEMBER 10, MITOCHONDRIAL"/>
    <property type="match status" value="1"/>
</dbReference>
<dbReference type="Pfam" id="PF00005">
    <property type="entry name" value="ABC_tran"/>
    <property type="match status" value="1"/>
</dbReference>
<evidence type="ECO:0000259" key="10">
    <source>
        <dbReference type="PROSITE" id="PS50893"/>
    </source>
</evidence>
<protein>
    <submittedName>
        <fullName evidence="12">Xenobiotic-transporting ATPase</fullName>
        <ecNumber evidence="12">3.6.3.44</ecNumber>
    </submittedName>
</protein>
<keyword evidence="2" id="KW-0813">Transport</keyword>
<dbReference type="Gene3D" id="1.20.1560.10">
    <property type="entry name" value="ABC transporter type 1, transmembrane domain"/>
    <property type="match status" value="1"/>
</dbReference>
<evidence type="ECO:0000256" key="2">
    <source>
        <dbReference type="ARBA" id="ARBA00022448"/>
    </source>
</evidence>
<evidence type="ECO:0000313" key="12">
    <source>
        <dbReference type="EMBL" id="ADY55835.1"/>
    </source>
</evidence>
<feature type="transmembrane region" description="Helical" evidence="9">
    <location>
        <begin position="133"/>
        <end position="151"/>
    </location>
</feature>
<evidence type="ECO:0000256" key="7">
    <source>
        <dbReference type="ARBA" id="ARBA00022989"/>
    </source>
</evidence>
<dbReference type="SUPFAM" id="SSF90123">
    <property type="entry name" value="ABC transporter transmembrane region"/>
    <property type="match status" value="1"/>
</dbReference>
<dbReference type="InterPro" id="IPR011527">
    <property type="entry name" value="ABC1_TM_dom"/>
</dbReference>
<dbReference type="InterPro" id="IPR003439">
    <property type="entry name" value="ABC_transporter-like_ATP-bd"/>
</dbReference>
<dbReference type="PROSITE" id="PS00211">
    <property type="entry name" value="ABC_TRANSPORTER_1"/>
    <property type="match status" value="1"/>
</dbReference>
<dbReference type="EC" id="3.6.3.44" evidence="12"/>
<dbReference type="Gene3D" id="3.40.50.300">
    <property type="entry name" value="P-loop containing nucleotide triphosphate hydrolases"/>
    <property type="match status" value="1"/>
</dbReference>
<evidence type="ECO:0000256" key="9">
    <source>
        <dbReference type="SAM" id="Phobius"/>
    </source>
</evidence>
<dbReference type="STRING" id="645991.Sgly_1535"/>
<keyword evidence="3" id="KW-1003">Cell membrane</keyword>
<evidence type="ECO:0000256" key="1">
    <source>
        <dbReference type="ARBA" id="ARBA00004651"/>
    </source>
</evidence>
<comment type="subcellular location">
    <subcellularLocation>
        <location evidence="1">Cell membrane</location>
        <topology evidence="1">Multi-pass membrane protein</topology>
    </subcellularLocation>
</comment>
<feature type="transmembrane region" description="Helical" evidence="9">
    <location>
        <begin position="230"/>
        <end position="255"/>
    </location>
</feature>
<dbReference type="AlphaFoldDB" id="F0SXK2"/>
<keyword evidence="6" id="KW-0067">ATP-binding</keyword>
<dbReference type="PANTHER" id="PTHR43394">
    <property type="entry name" value="ATP-DEPENDENT PERMEASE MDL1, MITOCHONDRIAL"/>
    <property type="match status" value="1"/>
</dbReference>
<accession>F0SXK2</accession>
<dbReference type="SMART" id="SM00382">
    <property type="entry name" value="AAA"/>
    <property type="match status" value="1"/>
</dbReference>
<dbReference type="GO" id="GO:0015421">
    <property type="term" value="F:ABC-type oligopeptide transporter activity"/>
    <property type="evidence" value="ECO:0007669"/>
    <property type="project" value="TreeGrafter"/>
</dbReference>
<dbReference type="EMBL" id="CP002547">
    <property type="protein sequence ID" value="ADY55835.1"/>
    <property type="molecule type" value="Genomic_DNA"/>
</dbReference>
<evidence type="ECO:0000256" key="4">
    <source>
        <dbReference type="ARBA" id="ARBA00022692"/>
    </source>
</evidence>
<feature type="transmembrane region" description="Helical" evidence="9">
    <location>
        <begin position="157"/>
        <end position="174"/>
    </location>
</feature>
<keyword evidence="12" id="KW-0378">Hydrolase</keyword>
<reference evidence="13" key="2">
    <citation type="submission" date="2011-02" db="EMBL/GenBank/DDBJ databases">
        <title>The complete genome of Syntrophobotulus glycolicus DSM 8271.</title>
        <authorList>
            <person name="Lucas S."/>
            <person name="Copeland A."/>
            <person name="Lapidus A."/>
            <person name="Bruce D."/>
            <person name="Goodwin L."/>
            <person name="Pitluck S."/>
            <person name="Kyrpides N."/>
            <person name="Mavromatis K."/>
            <person name="Pagani I."/>
            <person name="Ivanova N."/>
            <person name="Mikhailova N."/>
            <person name="Chertkov O."/>
            <person name="Held B."/>
            <person name="Detter J.C."/>
            <person name="Tapia R."/>
            <person name="Han C."/>
            <person name="Land M."/>
            <person name="Hauser L."/>
            <person name="Markowitz V."/>
            <person name="Cheng J.-F."/>
            <person name="Hugenholtz P."/>
            <person name="Woyke T."/>
            <person name="Wu D."/>
            <person name="Spring S."/>
            <person name="Schroeder M."/>
            <person name="Brambilla E."/>
            <person name="Klenk H.-P."/>
            <person name="Eisen J.A."/>
        </authorList>
    </citation>
    <scope>NUCLEOTIDE SEQUENCE [LARGE SCALE GENOMIC DNA]</scope>
    <source>
        <strain evidence="13">DSM 8271 / FlGlyR</strain>
    </source>
</reference>
<dbReference type="Pfam" id="PF00664">
    <property type="entry name" value="ABC_membrane"/>
    <property type="match status" value="1"/>
</dbReference>
<feature type="domain" description="ABC transporter" evidence="10">
    <location>
        <begin position="332"/>
        <end position="567"/>
    </location>
</feature>
<dbReference type="PROSITE" id="PS50929">
    <property type="entry name" value="ABC_TM1F"/>
    <property type="match status" value="1"/>
</dbReference>
<keyword evidence="5" id="KW-0547">Nucleotide-binding</keyword>
<feature type="transmembrane region" description="Helical" evidence="9">
    <location>
        <begin position="52"/>
        <end position="73"/>
    </location>
</feature>
<keyword evidence="8 9" id="KW-0472">Membrane</keyword>
<dbReference type="InterPro" id="IPR017871">
    <property type="entry name" value="ABC_transporter-like_CS"/>
</dbReference>
<dbReference type="InterPro" id="IPR039421">
    <property type="entry name" value="Type_1_exporter"/>
</dbReference>
<dbReference type="KEGG" id="sgy:Sgly_1535"/>
<feature type="transmembrane region" description="Helical" evidence="9">
    <location>
        <begin position="275"/>
        <end position="296"/>
    </location>
</feature>
<proteinExistence type="predicted"/>